<dbReference type="InterPro" id="IPR011992">
    <property type="entry name" value="EF-hand-dom_pair"/>
</dbReference>
<dbReference type="RefSeq" id="XP_066917312.1">
    <property type="nucleotide sequence ID" value="XM_067061211.1"/>
</dbReference>
<sequence length="417" mass="48130">MKNSFVSFILLIVWIDFGNCDLKGHLEPLGQQRESEGHIEVREDVPDVITFHKDYVVGSKPVVFKGAGTNLPAFHLWTDEYMMEKFGDIPCDVEEGKKENRSQGMWKWNYKRFLEHYQTDDVYMVNSLRGKLLEDLRLLPSLSCGGFTKVISDVIMWFSSGGTKSVLHNDRIDNINCLFSGTKELYMVDKKFEEFIDFDAEEGAYSKVDVDAVDLDKYPGIAQAPWWKAKMQAGDCLFIPEGWFHQVRSHTDNKRNMAVNVWFHHLPLINQTECQQIDQEENFNAFRTYDGINIGKSIEGARFLLQLEVKDGPLSYKKFVRSVREHSDGLARKSVFKKVIPLLDKNKDKQITLEEVNALSDDEVRLASQLFPMFALEEEEEEDELFEEDPMLEKNENEDLPPVKSEISSGSKLKKEL</sequence>
<dbReference type="Proteomes" id="UP000594262">
    <property type="component" value="Unplaced"/>
</dbReference>
<dbReference type="PROSITE" id="PS00018">
    <property type="entry name" value="EF_HAND_1"/>
    <property type="match status" value="1"/>
</dbReference>
<evidence type="ECO:0000313" key="5">
    <source>
        <dbReference type="EnsemblMetazoa" id="CLYHEMP015948.1"/>
    </source>
</evidence>
<dbReference type="PROSITE" id="PS51184">
    <property type="entry name" value="JMJC"/>
    <property type="match status" value="1"/>
</dbReference>
<dbReference type="SUPFAM" id="SSF51197">
    <property type="entry name" value="Clavaminate synthase-like"/>
    <property type="match status" value="1"/>
</dbReference>
<dbReference type="InterPro" id="IPR041667">
    <property type="entry name" value="Cupin_8"/>
</dbReference>
<dbReference type="GeneID" id="136804606"/>
<proteinExistence type="predicted"/>
<dbReference type="PANTHER" id="PTHR12461">
    <property type="entry name" value="HYPOXIA-INDUCIBLE FACTOR 1 ALPHA INHIBITOR-RELATED"/>
    <property type="match status" value="1"/>
</dbReference>
<dbReference type="InterPro" id="IPR018247">
    <property type="entry name" value="EF_Hand_1_Ca_BS"/>
</dbReference>
<dbReference type="FunFam" id="2.60.120.650:FF:000025">
    <property type="entry name" value="Lysine-specific demethylase 8"/>
    <property type="match status" value="1"/>
</dbReference>
<dbReference type="Pfam" id="PF13621">
    <property type="entry name" value="Cupin_8"/>
    <property type="match status" value="1"/>
</dbReference>
<accession>A0A7M5X0C2</accession>
<keyword evidence="1" id="KW-0106">Calcium</keyword>
<evidence type="ECO:0000256" key="1">
    <source>
        <dbReference type="ARBA" id="ARBA00022837"/>
    </source>
</evidence>
<feature type="chain" id="PRO_5029796797" description="JmjC domain-containing protein" evidence="3">
    <location>
        <begin position="21"/>
        <end position="417"/>
    </location>
</feature>
<evidence type="ECO:0000256" key="2">
    <source>
        <dbReference type="SAM" id="MobiDB-lite"/>
    </source>
</evidence>
<dbReference type="InterPro" id="IPR003347">
    <property type="entry name" value="JmjC_dom"/>
</dbReference>
<evidence type="ECO:0000256" key="3">
    <source>
        <dbReference type="SAM" id="SignalP"/>
    </source>
</evidence>
<feature type="compositionally biased region" description="Acidic residues" evidence="2">
    <location>
        <begin position="378"/>
        <end position="390"/>
    </location>
</feature>
<protein>
    <recommendedName>
        <fullName evidence="4">JmjC domain-containing protein</fullName>
    </recommendedName>
</protein>
<dbReference type="SMART" id="SM00558">
    <property type="entry name" value="JmjC"/>
    <property type="match status" value="1"/>
</dbReference>
<evidence type="ECO:0000259" key="4">
    <source>
        <dbReference type="PROSITE" id="PS51184"/>
    </source>
</evidence>
<reference evidence="5" key="1">
    <citation type="submission" date="2021-01" db="UniProtKB">
        <authorList>
            <consortium name="EnsemblMetazoa"/>
        </authorList>
    </citation>
    <scope>IDENTIFICATION</scope>
</reference>
<name>A0A7M5X0C2_9CNID</name>
<keyword evidence="6" id="KW-1185">Reference proteome</keyword>
<dbReference type="OrthoDB" id="415358at2759"/>
<organism evidence="5 6">
    <name type="scientific">Clytia hemisphaerica</name>
    <dbReference type="NCBI Taxonomy" id="252671"/>
    <lineage>
        <taxon>Eukaryota</taxon>
        <taxon>Metazoa</taxon>
        <taxon>Cnidaria</taxon>
        <taxon>Hydrozoa</taxon>
        <taxon>Hydroidolina</taxon>
        <taxon>Leptothecata</taxon>
        <taxon>Obeliida</taxon>
        <taxon>Clytiidae</taxon>
        <taxon>Clytia</taxon>
    </lineage>
</organism>
<feature type="region of interest" description="Disordered" evidence="2">
    <location>
        <begin position="378"/>
        <end position="417"/>
    </location>
</feature>
<keyword evidence="3" id="KW-0732">Signal</keyword>
<feature type="signal peptide" evidence="3">
    <location>
        <begin position="1"/>
        <end position="20"/>
    </location>
</feature>
<evidence type="ECO:0000313" key="6">
    <source>
        <dbReference type="Proteomes" id="UP000594262"/>
    </source>
</evidence>
<dbReference type="Gene3D" id="2.60.120.650">
    <property type="entry name" value="Cupin"/>
    <property type="match status" value="1"/>
</dbReference>
<dbReference type="AlphaFoldDB" id="A0A7M5X0C2"/>
<dbReference type="EnsemblMetazoa" id="CLYHEMT015948.1">
    <property type="protein sequence ID" value="CLYHEMP015948.1"/>
    <property type="gene ID" value="CLYHEMG015948"/>
</dbReference>
<dbReference type="SUPFAM" id="SSF47473">
    <property type="entry name" value="EF-hand"/>
    <property type="match status" value="1"/>
</dbReference>
<dbReference type="PANTHER" id="PTHR12461:SF18">
    <property type="entry name" value="JMJC DOMAIN-CONTAINING PROTEIN"/>
    <property type="match status" value="1"/>
</dbReference>
<feature type="domain" description="JmjC" evidence="4">
    <location>
        <begin position="128"/>
        <end position="280"/>
    </location>
</feature>